<evidence type="ECO:0000313" key="3">
    <source>
        <dbReference type="Proteomes" id="UP000187203"/>
    </source>
</evidence>
<organism evidence="2 3">
    <name type="scientific">Corchorus olitorius</name>
    <dbReference type="NCBI Taxonomy" id="93759"/>
    <lineage>
        <taxon>Eukaryota</taxon>
        <taxon>Viridiplantae</taxon>
        <taxon>Streptophyta</taxon>
        <taxon>Embryophyta</taxon>
        <taxon>Tracheophyta</taxon>
        <taxon>Spermatophyta</taxon>
        <taxon>Magnoliopsida</taxon>
        <taxon>eudicotyledons</taxon>
        <taxon>Gunneridae</taxon>
        <taxon>Pentapetalae</taxon>
        <taxon>rosids</taxon>
        <taxon>malvids</taxon>
        <taxon>Malvales</taxon>
        <taxon>Malvaceae</taxon>
        <taxon>Grewioideae</taxon>
        <taxon>Apeibeae</taxon>
        <taxon>Corchorus</taxon>
    </lineage>
</organism>
<sequence length="107" mass="11953">MESVLCVDMREWGEWRESGERGVERLLNGKGGVEGEGKVDEEGPLWEGSRESRKISPFLDSSPLPLLTNSSLFLANQFVCPLQVVEDDVNLGCWQPNPLCGKFPFLL</sequence>
<keyword evidence="3" id="KW-1185">Reference proteome</keyword>
<accession>A0A1R3G0P0</accession>
<gene>
    <name evidence="2" type="ORF">COLO4_37596</name>
</gene>
<reference evidence="3" key="1">
    <citation type="submission" date="2013-09" db="EMBL/GenBank/DDBJ databases">
        <title>Corchorus olitorius genome sequencing.</title>
        <authorList>
            <person name="Alam M."/>
            <person name="Haque M.S."/>
            <person name="Islam M.S."/>
            <person name="Emdad E.M."/>
            <person name="Islam M.M."/>
            <person name="Ahmed B."/>
            <person name="Halim A."/>
            <person name="Hossen Q.M.M."/>
            <person name="Hossain M.Z."/>
            <person name="Ahmed R."/>
            <person name="Khan M.M."/>
            <person name="Islam R."/>
            <person name="Rashid M.M."/>
            <person name="Khan S.A."/>
            <person name="Rahman M.S."/>
            <person name="Alam M."/>
            <person name="Yahiya A.S."/>
            <person name="Khan M.S."/>
            <person name="Azam M.S."/>
            <person name="Haque T."/>
            <person name="Lashkar M.Z.H."/>
            <person name="Akhand A.I."/>
            <person name="Morshed G."/>
            <person name="Roy S."/>
            <person name="Uddin K.S."/>
            <person name="Rabeya T."/>
            <person name="Hossain A.S."/>
            <person name="Chowdhury A."/>
            <person name="Snigdha A.R."/>
            <person name="Mortoza M.S."/>
            <person name="Matin S.A."/>
            <person name="Hoque S.M.E."/>
            <person name="Islam M.K."/>
            <person name="Roy D.K."/>
            <person name="Haider R."/>
            <person name="Moosa M.M."/>
            <person name="Elias S.M."/>
            <person name="Hasan A.M."/>
            <person name="Jahan S."/>
            <person name="Shafiuddin M."/>
            <person name="Mahmood N."/>
            <person name="Shommy N.S."/>
        </authorList>
    </citation>
    <scope>NUCLEOTIDE SEQUENCE [LARGE SCALE GENOMIC DNA]</scope>
    <source>
        <strain evidence="3">cv. O-4</strain>
    </source>
</reference>
<evidence type="ECO:0000313" key="2">
    <source>
        <dbReference type="EMBL" id="OMO51623.1"/>
    </source>
</evidence>
<feature type="region of interest" description="Disordered" evidence="1">
    <location>
        <begin position="27"/>
        <end position="48"/>
    </location>
</feature>
<evidence type="ECO:0000256" key="1">
    <source>
        <dbReference type="SAM" id="MobiDB-lite"/>
    </source>
</evidence>
<proteinExistence type="predicted"/>
<protein>
    <submittedName>
        <fullName evidence="2">Uncharacterized protein</fullName>
    </submittedName>
</protein>
<dbReference type="EMBL" id="AWUE01024102">
    <property type="protein sequence ID" value="OMO51623.1"/>
    <property type="molecule type" value="Genomic_DNA"/>
</dbReference>
<name>A0A1R3G0P0_9ROSI</name>
<dbReference type="Proteomes" id="UP000187203">
    <property type="component" value="Unassembled WGS sequence"/>
</dbReference>
<dbReference type="AlphaFoldDB" id="A0A1R3G0P0"/>
<comment type="caution">
    <text evidence="2">The sequence shown here is derived from an EMBL/GenBank/DDBJ whole genome shotgun (WGS) entry which is preliminary data.</text>
</comment>